<feature type="compositionally biased region" description="Low complexity" evidence="7">
    <location>
        <begin position="883"/>
        <end position="894"/>
    </location>
</feature>
<keyword evidence="6 8" id="KW-0472">Membrane</keyword>
<dbReference type="PANTHER" id="PTHR32468">
    <property type="entry name" value="CATION/H + ANTIPORTER"/>
    <property type="match status" value="1"/>
</dbReference>
<evidence type="ECO:0000256" key="7">
    <source>
        <dbReference type="SAM" id="MobiDB-lite"/>
    </source>
</evidence>
<keyword evidence="3 8" id="KW-0812">Transmembrane</keyword>
<feature type="transmembrane region" description="Helical" evidence="8">
    <location>
        <begin position="187"/>
        <end position="208"/>
    </location>
</feature>
<keyword evidence="11" id="KW-1185">Reference proteome</keyword>
<dbReference type="EMBL" id="JAQQWM010000008">
    <property type="protein sequence ID" value="KAK8053924.1"/>
    <property type="molecule type" value="Genomic_DNA"/>
</dbReference>
<feature type="compositionally biased region" description="Polar residues" evidence="7">
    <location>
        <begin position="904"/>
        <end position="916"/>
    </location>
</feature>
<feature type="transmembrane region" description="Helical" evidence="8">
    <location>
        <begin position="50"/>
        <end position="67"/>
    </location>
</feature>
<dbReference type="Proteomes" id="UP001446871">
    <property type="component" value="Unassembled WGS sequence"/>
</dbReference>
<feature type="region of interest" description="Disordered" evidence="7">
    <location>
        <begin position="874"/>
        <end position="918"/>
    </location>
</feature>
<feature type="transmembrane region" description="Helical" evidence="8">
    <location>
        <begin position="291"/>
        <end position="308"/>
    </location>
</feature>
<evidence type="ECO:0000256" key="1">
    <source>
        <dbReference type="ARBA" id="ARBA00004141"/>
    </source>
</evidence>
<evidence type="ECO:0000256" key="4">
    <source>
        <dbReference type="ARBA" id="ARBA00022989"/>
    </source>
</evidence>
<evidence type="ECO:0000256" key="5">
    <source>
        <dbReference type="ARBA" id="ARBA00023065"/>
    </source>
</evidence>
<evidence type="ECO:0000259" key="9">
    <source>
        <dbReference type="Pfam" id="PF00999"/>
    </source>
</evidence>
<feature type="transmembrane region" description="Helical" evidence="8">
    <location>
        <begin position="79"/>
        <end position="100"/>
    </location>
</feature>
<evidence type="ECO:0000256" key="2">
    <source>
        <dbReference type="ARBA" id="ARBA00022448"/>
    </source>
</evidence>
<keyword evidence="5" id="KW-0406">Ion transport</keyword>
<dbReference type="Gene3D" id="1.20.1530.20">
    <property type="match status" value="1"/>
</dbReference>
<name>A0ABR1U4V0_9PEZI</name>
<feature type="transmembrane region" description="Helical" evidence="8">
    <location>
        <begin position="220"/>
        <end position="244"/>
    </location>
</feature>
<evidence type="ECO:0000256" key="3">
    <source>
        <dbReference type="ARBA" id="ARBA00022692"/>
    </source>
</evidence>
<feature type="domain" description="Cation/H+ exchanger transmembrane" evidence="9">
    <location>
        <begin position="331"/>
        <end position="443"/>
    </location>
</feature>
<feature type="transmembrane region" description="Helical" evidence="8">
    <location>
        <begin position="112"/>
        <end position="132"/>
    </location>
</feature>
<feature type="transmembrane region" description="Helical" evidence="8">
    <location>
        <begin position="328"/>
        <end position="350"/>
    </location>
</feature>
<dbReference type="Pfam" id="PF00999">
    <property type="entry name" value="Na_H_Exchanger"/>
    <property type="match status" value="2"/>
</dbReference>
<reference evidence="10 11" key="1">
    <citation type="submission" date="2023-01" db="EMBL/GenBank/DDBJ databases">
        <title>Analysis of 21 Apiospora genomes using comparative genomics revels a genus with tremendous synthesis potential of carbohydrate active enzymes and secondary metabolites.</title>
        <authorList>
            <person name="Sorensen T."/>
        </authorList>
    </citation>
    <scope>NUCLEOTIDE SEQUENCE [LARGE SCALE GENOMIC DNA]</scope>
    <source>
        <strain evidence="10 11">CBS 83171</strain>
    </source>
</reference>
<keyword evidence="4 8" id="KW-1133">Transmembrane helix</keyword>
<dbReference type="InterPro" id="IPR006153">
    <property type="entry name" value="Cation/H_exchanger_TM"/>
</dbReference>
<protein>
    <submittedName>
        <fullName evidence="10">Sodium/hydrogen exchanger family protein</fullName>
    </submittedName>
</protein>
<feature type="transmembrane region" description="Helical" evidence="8">
    <location>
        <begin position="250"/>
        <end position="270"/>
    </location>
</feature>
<gene>
    <name evidence="10" type="ORF">PG996_013225</name>
</gene>
<comment type="caution">
    <text evidence="10">The sequence shown here is derived from an EMBL/GenBank/DDBJ whole genome shotgun (WGS) entry which is preliminary data.</text>
</comment>
<organism evidence="10 11">
    <name type="scientific">Apiospora saccharicola</name>
    <dbReference type="NCBI Taxonomy" id="335842"/>
    <lineage>
        <taxon>Eukaryota</taxon>
        <taxon>Fungi</taxon>
        <taxon>Dikarya</taxon>
        <taxon>Ascomycota</taxon>
        <taxon>Pezizomycotina</taxon>
        <taxon>Sordariomycetes</taxon>
        <taxon>Xylariomycetidae</taxon>
        <taxon>Amphisphaeriales</taxon>
        <taxon>Apiosporaceae</taxon>
        <taxon>Apiospora</taxon>
    </lineage>
</organism>
<feature type="transmembrane region" description="Helical" evidence="8">
    <location>
        <begin position="144"/>
        <end position="167"/>
    </location>
</feature>
<feature type="transmembrane region" description="Helical" evidence="8">
    <location>
        <begin position="392"/>
        <end position="415"/>
    </location>
</feature>
<feature type="domain" description="Cation/H+ exchanger transmembrane" evidence="9">
    <location>
        <begin position="69"/>
        <end position="307"/>
    </location>
</feature>
<dbReference type="PANTHER" id="PTHR32468:SF0">
    <property type="entry name" value="K(+)_H(+) ANTIPORTER 1"/>
    <property type="match status" value="1"/>
</dbReference>
<feature type="transmembrane region" description="Helical" evidence="8">
    <location>
        <begin position="362"/>
        <end position="380"/>
    </location>
</feature>
<dbReference type="InterPro" id="IPR050794">
    <property type="entry name" value="CPA2_transporter"/>
</dbReference>
<keyword evidence="2" id="KW-0813">Transport</keyword>
<accession>A0ABR1U4V0</accession>
<evidence type="ECO:0000313" key="11">
    <source>
        <dbReference type="Proteomes" id="UP001446871"/>
    </source>
</evidence>
<proteinExistence type="predicted"/>
<sequence>MSTATVTAVLTTTIKAAPAAASPTSTYRATPQGGILEGVRPNEYSASDPIKLFIIQAGIIIIPCHLLHYPLSRLGQPRVIAEVVGGILLGPSVLSRIPGFRDAVFPAASMPVLSNAANLGLVLFLFLIALEVDIRLFTANWRVALAVGLAGMVLPFGLGCAVAWGLYHEFHGSDEGTAVVLPINFGVYALFIGTALAITAFPVLCRILSELNLLRTPVGVTVLAAGVGNDVVGWVLLALCVALVNSGTGLVALYVLLVAVGWVLVLVLAVRPVFRWVLRRTGSIQNGPTQGVVGLTMLLVLTSAWFTGKPKGSLLGYHFSSDPGHCHARAGIIGVHPIFGGFLVGLICPHDGGFAIKLTEKIEDVVTVLFLPLYFALSGLNTDLGLLNDELTWAYVVAVCAIAFAGKIVGGTLAARASRLVWRESLTIGCLMSCKGLVELIVLANNIGGLEYRATSQDPLPDHFHNFRGHGSGDYGGYGAFDKAAIPPWYQKKVEQWKRGEIDWSGAPLNGPDDHADNNNHVAGSAQKLQDTSIRRLLVYLRIDSLPTIFTFISLLGEETDEDTKPAAVKKKRPLEVHGLRILELTDRTSSVMKVTESADHVELALRDPVVNAFKTFSRLHDVAVSGAVVVAPEDAYAQTVTAQAATQESDFVLIPWSEVSKHTDDEAMGSSSQDRFGARSHHEFIQGVLSGAVCNVGIFISNGFSSGDIGSGLEKMEVGDLSRTISGCSLRSHKEAAQLPVADKSHHVFLPFVGGVDDRAALRFVLQLARSPHVTVTIAQLNWAKSADVDEITTAADTTIGNDKHVPESTDQDSSMLATVRGSLPATLVERINFIEATVSSSTAVESAVRLAREAVGQNGHNAGDIIIVGRRHPKLKRHHTSPASSSKATTATVDFGGGGVGTSNSATTPNNAPENQDLGKTVGLLGEKMVLGGLKASALVIQAMSGTGLDSNNIYL</sequence>
<comment type="subcellular location">
    <subcellularLocation>
        <location evidence="1">Membrane</location>
        <topology evidence="1">Multi-pass membrane protein</topology>
    </subcellularLocation>
</comment>
<evidence type="ECO:0000256" key="8">
    <source>
        <dbReference type="SAM" id="Phobius"/>
    </source>
</evidence>
<evidence type="ECO:0000313" key="10">
    <source>
        <dbReference type="EMBL" id="KAK8053924.1"/>
    </source>
</evidence>
<dbReference type="InterPro" id="IPR038770">
    <property type="entry name" value="Na+/solute_symporter_sf"/>
</dbReference>
<evidence type="ECO:0000256" key="6">
    <source>
        <dbReference type="ARBA" id="ARBA00023136"/>
    </source>
</evidence>